<dbReference type="InterPro" id="IPR000866">
    <property type="entry name" value="AhpC/TSA"/>
</dbReference>
<dbReference type="SUPFAM" id="SSF52833">
    <property type="entry name" value="Thioredoxin-like"/>
    <property type="match status" value="1"/>
</dbReference>
<dbReference type="EMBL" id="CP020472">
    <property type="protein sequence ID" value="ARD23130.1"/>
    <property type="molecule type" value="Genomic_DNA"/>
</dbReference>
<dbReference type="CDD" id="cd02966">
    <property type="entry name" value="TlpA_like_family"/>
    <property type="match status" value="1"/>
</dbReference>
<dbReference type="Pfam" id="PF00578">
    <property type="entry name" value="AhpC-TSA"/>
    <property type="match status" value="1"/>
</dbReference>
<keyword evidence="5" id="KW-1185">Reference proteome</keyword>
<dbReference type="InterPro" id="IPR017937">
    <property type="entry name" value="Thioredoxin_CS"/>
</dbReference>
<dbReference type="PANTHER" id="PTHR42852">
    <property type="entry name" value="THIOL:DISULFIDE INTERCHANGE PROTEIN DSBE"/>
    <property type="match status" value="1"/>
</dbReference>
<dbReference type="InterPro" id="IPR013766">
    <property type="entry name" value="Thioredoxin_domain"/>
</dbReference>
<evidence type="ECO:0000256" key="1">
    <source>
        <dbReference type="ARBA" id="ARBA00023284"/>
    </source>
</evidence>
<gene>
    <name evidence="4" type="ORF">SJ2017_2849</name>
</gene>
<evidence type="ECO:0000259" key="3">
    <source>
        <dbReference type="PROSITE" id="PS51352"/>
    </source>
</evidence>
<keyword evidence="1" id="KW-0676">Redox-active center</keyword>
<dbReference type="PROSITE" id="PS00194">
    <property type="entry name" value="THIOREDOXIN_1"/>
    <property type="match status" value="1"/>
</dbReference>
<sequence>MNVIDIHHNGDHIKLAKWLLFAAAVIQGVLLSSLAWGADEQGDKGYQFPKAADFSLFDANGKQWSLESTAGKPVVIHFWATWCPYCKKLQPGLERLRQTYQDTDLEMVAISFREDKGAQPQSVLKSRGIEMQTLINGDSVADLYGVKGTPTTVFVNRSGEVVWVTQVSDPDSPKLAQAIEYILTP</sequence>
<dbReference type="Proteomes" id="UP000191820">
    <property type="component" value="Chromosome"/>
</dbReference>
<accession>A0ABM6JLM2</accession>
<reference evidence="4 5" key="1">
    <citation type="submission" date="2017-03" db="EMBL/GenBank/DDBJ databases">
        <title>Genome sequencing of Shewanella japonica KCTC 22435.</title>
        <authorList>
            <person name="Kim K.M."/>
        </authorList>
    </citation>
    <scope>NUCLEOTIDE SEQUENCE [LARGE SCALE GENOMIC DNA]</scope>
    <source>
        <strain evidence="4 5">KCTC 22435</strain>
    </source>
</reference>
<dbReference type="PROSITE" id="PS51352">
    <property type="entry name" value="THIOREDOXIN_2"/>
    <property type="match status" value="1"/>
</dbReference>
<keyword evidence="2" id="KW-0812">Transmembrane</keyword>
<dbReference type="Gene3D" id="3.40.30.10">
    <property type="entry name" value="Glutaredoxin"/>
    <property type="match status" value="1"/>
</dbReference>
<dbReference type="PANTHER" id="PTHR42852:SF13">
    <property type="entry name" value="PROTEIN DIPZ"/>
    <property type="match status" value="1"/>
</dbReference>
<evidence type="ECO:0000313" key="4">
    <source>
        <dbReference type="EMBL" id="ARD23130.1"/>
    </source>
</evidence>
<feature type="transmembrane region" description="Helical" evidence="2">
    <location>
        <begin position="18"/>
        <end position="38"/>
    </location>
</feature>
<feature type="domain" description="Thioredoxin" evidence="3">
    <location>
        <begin position="45"/>
        <end position="184"/>
    </location>
</feature>
<keyword evidence="2" id="KW-1133">Transmembrane helix</keyword>
<organism evidence="4 5">
    <name type="scientific">Shewanella japonica</name>
    <dbReference type="NCBI Taxonomy" id="93973"/>
    <lineage>
        <taxon>Bacteria</taxon>
        <taxon>Pseudomonadati</taxon>
        <taxon>Pseudomonadota</taxon>
        <taxon>Gammaproteobacteria</taxon>
        <taxon>Alteromonadales</taxon>
        <taxon>Shewanellaceae</taxon>
        <taxon>Shewanella</taxon>
    </lineage>
</organism>
<dbReference type="RefSeq" id="WP_080916205.1">
    <property type="nucleotide sequence ID" value="NZ_CP020472.1"/>
</dbReference>
<proteinExistence type="predicted"/>
<name>A0ABM6JLM2_9GAMM</name>
<evidence type="ECO:0000313" key="5">
    <source>
        <dbReference type="Proteomes" id="UP000191820"/>
    </source>
</evidence>
<evidence type="ECO:0000256" key="2">
    <source>
        <dbReference type="SAM" id="Phobius"/>
    </source>
</evidence>
<protein>
    <submittedName>
        <fullName evidence="4">Thiol-disulfide oxidoreductase ResA</fullName>
    </submittedName>
</protein>
<keyword evidence="2" id="KW-0472">Membrane</keyword>
<dbReference type="InterPro" id="IPR050553">
    <property type="entry name" value="Thioredoxin_ResA/DsbE_sf"/>
</dbReference>
<dbReference type="InterPro" id="IPR036249">
    <property type="entry name" value="Thioredoxin-like_sf"/>
</dbReference>